<name>A0A5D3BTR9_CUCMM</name>
<evidence type="ECO:0000313" key="3">
    <source>
        <dbReference type="Proteomes" id="UP000321393"/>
    </source>
</evidence>
<keyword evidence="2" id="KW-0695">RNA-directed DNA polymerase</keyword>
<dbReference type="Proteomes" id="UP000321393">
    <property type="component" value="Unassembled WGS sequence"/>
</dbReference>
<evidence type="ECO:0000313" key="2">
    <source>
        <dbReference type="EMBL" id="TYK02575.1"/>
    </source>
</evidence>
<dbReference type="EMBL" id="SSTE01020493">
    <property type="protein sequence ID" value="KAA0033969.1"/>
    <property type="molecule type" value="Genomic_DNA"/>
</dbReference>
<keyword evidence="2" id="KW-0548">Nucleotidyltransferase</keyword>
<dbReference type="OrthoDB" id="2273864at2759"/>
<gene>
    <name evidence="2" type="ORF">E5676_scaffold925G00270</name>
    <name evidence="1" type="ORF">E6C27_scaffold400G00300</name>
</gene>
<evidence type="ECO:0000313" key="4">
    <source>
        <dbReference type="Proteomes" id="UP000321947"/>
    </source>
</evidence>
<dbReference type="AlphaFoldDB" id="A0A5D3BTR9"/>
<dbReference type="Proteomes" id="UP000321947">
    <property type="component" value="Unassembled WGS sequence"/>
</dbReference>
<evidence type="ECO:0000313" key="1">
    <source>
        <dbReference type="EMBL" id="KAA0033969.1"/>
    </source>
</evidence>
<dbReference type="PANTHER" id="PTHR45835:SF99">
    <property type="entry name" value="CHROMO DOMAIN-CONTAINING PROTEIN-RELATED"/>
    <property type="match status" value="1"/>
</dbReference>
<dbReference type="EMBL" id="SSTD01015517">
    <property type="protein sequence ID" value="TYK02575.1"/>
    <property type="molecule type" value="Genomic_DNA"/>
</dbReference>
<dbReference type="InterPro" id="IPR012337">
    <property type="entry name" value="RNaseH-like_sf"/>
</dbReference>
<sequence length="94" mass="10916">MRDDAMQYTKIRLICQQDKVEKLKGVGFLEPMPISTRSWKIVSMDFIIHLSKVGDLEAISVIIDWFSKHVTFIPTTKLYSVELTANLFFKHVVK</sequence>
<dbReference type="SUPFAM" id="SSF53098">
    <property type="entry name" value="Ribonuclease H-like"/>
    <property type="match status" value="1"/>
</dbReference>
<keyword evidence="2" id="KW-0808">Transferase</keyword>
<dbReference type="STRING" id="1194695.A0A5D3BTR9"/>
<proteinExistence type="predicted"/>
<reference evidence="3 4" key="1">
    <citation type="submission" date="2019-08" db="EMBL/GenBank/DDBJ databases">
        <title>Draft genome sequences of two oriental melons (Cucumis melo L. var makuwa).</title>
        <authorList>
            <person name="Kwon S.-Y."/>
        </authorList>
    </citation>
    <scope>NUCLEOTIDE SEQUENCE [LARGE SCALE GENOMIC DNA]</scope>
    <source>
        <strain evidence="4">cv. Chang Bougi</strain>
        <strain evidence="3">cv. SW 3</strain>
        <tissue evidence="2">Leaf</tissue>
    </source>
</reference>
<dbReference type="GO" id="GO:0003964">
    <property type="term" value="F:RNA-directed DNA polymerase activity"/>
    <property type="evidence" value="ECO:0007669"/>
    <property type="project" value="UniProtKB-KW"/>
</dbReference>
<dbReference type="PANTHER" id="PTHR45835">
    <property type="entry name" value="YALI0A06105P"/>
    <property type="match status" value="1"/>
</dbReference>
<accession>A0A5D3BTR9</accession>
<protein>
    <submittedName>
        <fullName evidence="2">Reverse transcriptase</fullName>
    </submittedName>
</protein>
<organism evidence="2 4">
    <name type="scientific">Cucumis melo var. makuwa</name>
    <name type="common">Oriental melon</name>
    <dbReference type="NCBI Taxonomy" id="1194695"/>
    <lineage>
        <taxon>Eukaryota</taxon>
        <taxon>Viridiplantae</taxon>
        <taxon>Streptophyta</taxon>
        <taxon>Embryophyta</taxon>
        <taxon>Tracheophyta</taxon>
        <taxon>Spermatophyta</taxon>
        <taxon>Magnoliopsida</taxon>
        <taxon>eudicotyledons</taxon>
        <taxon>Gunneridae</taxon>
        <taxon>Pentapetalae</taxon>
        <taxon>rosids</taxon>
        <taxon>fabids</taxon>
        <taxon>Cucurbitales</taxon>
        <taxon>Cucurbitaceae</taxon>
        <taxon>Benincaseae</taxon>
        <taxon>Cucumis</taxon>
    </lineage>
</organism>
<comment type="caution">
    <text evidence="2">The sequence shown here is derived from an EMBL/GenBank/DDBJ whole genome shotgun (WGS) entry which is preliminary data.</text>
</comment>